<dbReference type="Gene3D" id="1.10.510.10">
    <property type="entry name" value="Transferase(Phosphotransferase) domain 1"/>
    <property type="match status" value="1"/>
</dbReference>
<keyword evidence="11 16" id="KW-0067">ATP-binding</keyword>
<feature type="binding site" evidence="16">
    <location>
        <position position="38"/>
    </location>
    <ligand>
        <name>ATP</name>
        <dbReference type="ChEBI" id="CHEBI:30616"/>
    </ligand>
</feature>
<comment type="subcellular location">
    <subcellularLocation>
        <location evidence="2">Cytoplasm</location>
    </subcellularLocation>
    <subcellularLocation>
        <location evidence="1">Nucleus</location>
    </subcellularLocation>
</comment>
<dbReference type="PROSITE" id="PS50011">
    <property type="entry name" value="PROTEIN_KINASE_DOM"/>
    <property type="match status" value="1"/>
</dbReference>
<evidence type="ECO:0000256" key="8">
    <source>
        <dbReference type="ARBA" id="ARBA00022679"/>
    </source>
</evidence>
<organism evidence="21 22">
    <name type="scientific">Lolium multiflorum</name>
    <name type="common">Italian ryegrass</name>
    <name type="synonym">Lolium perenne subsp. multiflorum</name>
    <dbReference type="NCBI Taxonomy" id="4521"/>
    <lineage>
        <taxon>Eukaryota</taxon>
        <taxon>Viridiplantae</taxon>
        <taxon>Streptophyta</taxon>
        <taxon>Embryophyta</taxon>
        <taxon>Tracheophyta</taxon>
        <taxon>Spermatophyta</taxon>
        <taxon>Magnoliopsida</taxon>
        <taxon>Liliopsida</taxon>
        <taxon>Poales</taxon>
        <taxon>Poaceae</taxon>
        <taxon>BOP clade</taxon>
        <taxon>Pooideae</taxon>
        <taxon>Poodae</taxon>
        <taxon>Poeae</taxon>
        <taxon>Poeae Chloroplast Group 2 (Poeae type)</taxon>
        <taxon>Loliodinae</taxon>
        <taxon>Loliinae</taxon>
        <taxon>Lolium</taxon>
    </lineage>
</organism>
<evidence type="ECO:0000256" key="2">
    <source>
        <dbReference type="ARBA" id="ARBA00004496"/>
    </source>
</evidence>
<keyword evidence="7" id="KW-0597">Phosphoprotein</keyword>
<comment type="catalytic activity">
    <reaction evidence="13">
        <text>L-threonyl-[protein] + ATP = O-phospho-L-threonyl-[protein] + ADP + H(+)</text>
        <dbReference type="Rhea" id="RHEA:46608"/>
        <dbReference type="Rhea" id="RHEA-COMP:11060"/>
        <dbReference type="Rhea" id="RHEA-COMP:11605"/>
        <dbReference type="ChEBI" id="CHEBI:15378"/>
        <dbReference type="ChEBI" id="CHEBI:30013"/>
        <dbReference type="ChEBI" id="CHEBI:30616"/>
        <dbReference type="ChEBI" id="CHEBI:61977"/>
        <dbReference type="ChEBI" id="CHEBI:456216"/>
        <dbReference type="EC" id="2.7.11.1"/>
    </reaction>
</comment>
<evidence type="ECO:0000256" key="5">
    <source>
        <dbReference type="ARBA" id="ARBA00022490"/>
    </source>
</evidence>
<dbReference type="InterPro" id="IPR050235">
    <property type="entry name" value="CK1_Ser-Thr_kinase"/>
</dbReference>
<dbReference type="InterPro" id="IPR008271">
    <property type="entry name" value="Ser/Thr_kinase_AS"/>
</dbReference>
<evidence type="ECO:0000259" key="19">
    <source>
        <dbReference type="PROSITE" id="PS50011"/>
    </source>
</evidence>
<feature type="region of interest" description="Disordered" evidence="18">
    <location>
        <begin position="302"/>
        <end position="342"/>
    </location>
</feature>
<dbReference type="EC" id="2.7.11.1" evidence="4"/>
<evidence type="ECO:0000313" key="22">
    <source>
        <dbReference type="Proteomes" id="UP001231189"/>
    </source>
</evidence>
<dbReference type="PROSITE" id="PS00108">
    <property type="entry name" value="PROTEIN_KINASE_ST"/>
    <property type="match status" value="1"/>
</dbReference>
<evidence type="ECO:0000256" key="9">
    <source>
        <dbReference type="ARBA" id="ARBA00022741"/>
    </source>
</evidence>
<evidence type="ECO:0000256" key="11">
    <source>
        <dbReference type="ARBA" id="ARBA00022840"/>
    </source>
</evidence>
<protein>
    <recommendedName>
        <fullName evidence="4">non-specific serine/threonine protein kinase</fullName>
        <ecNumber evidence="4">2.7.11.1</ecNumber>
    </recommendedName>
</protein>
<keyword evidence="6 17" id="KW-0723">Serine/threonine-protein kinase</keyword>
<dbReference type="GO" id="GO:0009640">
    <property type="term" value="P:photomorphogenesis"/>
    <property type="evidence" value="ECO:0007669"/>
    <property type="project" value="UniProtKB-ARBA"/>
</dbReference>
<feature type="compositionally biased region" description="Polar residues" evidence="18">
    <location>
        <begin position="405"/>
        <end position="416"/>
    </location>
</feature>
<keyword evidence="5" id="KW-0963">Cytoplasm</keyword>
<evidence type="ECO:0000256" key="7">
    <source>
        <dbReference type="ARBA" id="ARBA00022553"/>
    </source>
</evidence>
<dbReference type="InterPro" id="IPR017441">
    <property type="entry name" value="Protein_kinase_ATP_BS"/>
</dbReference>
<evidence type="ECO:0000256" key="15">
    <source>
        <dbReference type="ARBA" id="ARBA00060321"/>
    </source>
</evidence>
<evidence type="ECO:0000256" key="14">
    <source>
        <dbReference type="ARBA" id="ARBA00048679"/>
    </source>
</evidence>
<evidence type="ECO:0000256" key="1">
    <source>
        <dbReference type="ARBA" id="ARBA00004123"/>
    </source>
</evidence>
<evidence type="ECO:0000256" key="3">
    <source>
        <dbReference type="ARBA" id="ARBA00005926"/>
    </source>
</evidence>
<evidence type="ECO:0000313" key="21">
    <source>
        <dbReference type="EMBL" id="KAK1630150.1"/>
    </source>
</evidence>
<keyword evidence="12" id="KW-0539">Nucleus</keyword>
<dbReference type="Proteomes" id="UP001231189">
    <property type="component" value="Unassembled WGS sequence"/>
</dbReference>
<dbReference type="FunFam" id="1.10.510.10:FF:000325">
    <property type="entry name" value="Casein kinase I isoform delta-like"/>
    <property type="match status" value="1"/>
</dbReference>
<dbReference type="EMBL" id="JAUUTY010000005">
    <property type="protein sequence ID" value="KAK1630150.1"/>
    <property type="molecule type" value="Genomic_DNA"/>
</dbReference>
<name>A0AAD8VZV4_LOLMU</name>
<feature type="compositionally biased region" description="Polar residues" evidence="18">
    <location>
        <begin position="372"/>
        <end position="397"/>
    </location>
</feature>
<comment type="caution">
    <text evidence="21">The sequence shown here is derived from an EMBL/GenBank/DDBJ whole genome shotgun (WGS) entry which is preliminary data.</text>
</comment>
<dbReference type="GO" id="GO:0005737">
    <property type="term" value="C:cytoplasm"/>
    <property type="evidence" value="ECO:0007669"/>
    <property type="project" value="UniProtKB-SubCell"/>
</dbReference>
<sequence length="416" mass="47071">MDRIVGSKYKLGRKIGSGSFGEIYLATHVDTYEIVAVKIENSKTNHPQLLYEAKLYNALQGGTGIANIKWCGIDGEENVLVIDLLGPSLEDLFVYCGRRFSLKTVLMLADQMITRIEFLHSKGYLHRDIKPDNFLMGLGRKANQVYIIDFGLAKRYRDSTTNRHIPYRENKNLTGTARYASCNTHLGIEQSRRDDLESIGYVLLYFLRGSLPWQGLKAATKKQKYDKISEKKLSTPIEVLCKSHPVEFASYFHYCHSLTFDQRPDYGFLRRLFRDLSDREGYAFDHVFDWTLLKCKQTQKVKAQQQDPGVSSRQAPINMDKHQVSGSRAAEASGQLEAEQRPAIRMQIRSSAENSRSNNRHSDKLRLGASTDNAFLQSTSSGNADAQRKNISISKTQGLVDPHNHGTNNQGPSNQL</sequence>
<evidence type="ECO:0000256" key="13">
    <source>
        <dbReference type="ARBA" id="ARBA00047899"/>
    </source>
</evidence>
<dbReference type="EMBL" id="JAUUTY010000007">
    <property type="protein sequence ID" value="KAK1605883.1"/>
    <property type="molecule type" value="Genomic_DNA"/>
</dbReference>
<gene>
    <name evidence="21" type="ORF">QYE76_004465</name>
    <name evidence="20" type="ORF">QYE76_029556</name>
</gene>
<evidence type="ECO:0000256" key="17">
    <source>
        <dbReference type="RuleBase" id="RU000304"/>
    </source>
</evidence>
<dbReference type="SUPFAM" id="SSF56112">
    <property type="entry name" value="Protein kinase-like (PK-like)"/>
    <property type="match status" value="1"/>
</dbReference>
<dbReference type="InterPro" id="IPR011009">
    <property type="entry name" value="Kinase-like_dom_sf"/>
</dbReference>
<dbReference type="InterPro" id="IPR000719">
    <property type="entry name" value="Prot_kinase_dom"/>
</dbReference>
<dbReference type="Pfam" id="PF00069">
    <property type="entry name" value="Pkinase"/>
    <property type="match status" value="1"/>
</dbReference>
<dbReference type="AlphaFoldDB" id="A0AAD8VZV4"/>
<evidence type="ECO:0000256" key="18">
    <source>
        <dbReference type="SAM" id="MobiDB-lite"/>
    </source>
</evidence>
<feature type="domain" description="Protein kinase" evidence="19">
    <location>
        <begin position="9"/>
        <end position="289"/>
    </location>
</feature>
<comment type="function">
    <text evidence="15">Protein kinase involved in blue light responses (e.g. hypocotyl elongation and flowering) by phosphorylating CRY2 to reduce its stability.</text>
</comment>
<keyword evidence="9 16" id="KW-0547">Nucleotide-binding</keyword>
<dbReference type="GO" id="GO:0004674">
    <property type="term" value="F:protein serine/threonine kinase activity"/>
    <property type="evidence" value="ECO:0007669"/>
    <property type="project" value="UniProtKB-KW"/>
</dbReference>
<feature type="region of interest" description="Disordered" evidence="18">
    <location>
        <begin position="372"/>
        <end position="416"/>
    </location>
</feature>
<dbReference type="SMART" id="SM00220">
    <property type="entry name" value="S_TKc"/>
    <property type="match status" value="1"/>
</dbReference>
<comment type="similarity">
    <text evidence="3">Belongs to the protein kinase superfamily. CK1 Ser/Thr protein kinase family. Casein kinase I subfamily.</text>
</comment>
<reference evidence="21" key="1">
    <citation type="submission" date="2023-07" db="EMBL/GenBank/DDBJ databases">
        <title>A chromosome-level genome assembly of Lolium multiflorum.</title>
        <authorList>
            <person name="Chen Y."/>
            <person name="Copetti D."/>
            <person name="Kolliker R."/>
            <person name="Studer B."/>
        </authorList>
    </citation>
    <scope>NUCLEOTIDE SEQUENCE</scope>
    <source>
        <strain evidence="21">02402/16</strain>
        <tissue evidence="21">Leaf</tissue>
    </source>
</reference>
<evidence type="ECO:0000256" key="16">
    <source>
        <dbReference type="PROSITE-ProRule" id="PRU10141"/>
    </source>
</evidence>
<dbReference type="PROSITE" id="PS00107">
    <property type="entry name" value="PROTEIN_KINASE_ATP"/>
    <property type="match status" value="1"/>
</dbReference>
<dbReference type="PANTHER" id="PTHR11909">
    <property type="entry name" value="CASEIN KINASE-RELATED"/>
    <property type="match status" value="1"/>
</dbReference>
<evidence type="ECO:0000256" key="4">
    <source>
        <dbReference type="ARBA" id="ARBA00012513"/>
    </source>
</evidence>
<evidence type="ECO:0000256" key="6">
    <source>
        <dbReference type="ARBA" id="ARBA00022527"/>
    </source>
</evidence>
<dbReference type="GO" id="GO:0009785">
    <property type="term" value="P:blue light signaling pathway"/>
    <property type="evidence" value="ECO:0007669"/>
    <property type="project" value="UniProtKB-ARBA"/>
</dbReference>
<evidence type="ECO:0000256" key="12">
    <source>
        <dbReference type="ARBA" id="ARBA00023242"/>
    </source>
</evidence>
<dbReference type="GO" id="GO:0005634">
    <property type="term" value="C:nucleus"/>
    <property type="evidence" value="ECO:0007669"/>
    <property type="project" value="UniProtKB-SubCell"/>
</dbReference>
<evidence type="ECO:0000256" key="10">
    <source>
        <dbReference type="ARBA" id="ARBA00022777"/>
    </source>
</evidence>
<keyword evidence="22" id="KW-1185">Reference proteome</keyword>
<comment type="catalytic activity">
    <reaction evidence="14">
        <text>L-seryl-[protein] + ATP = O-phospho-L-seryl-[protein] + ADP + H(+)</text>
        <dbReference type="Rhea" id="RHEA:17989"/>
        <dbReference type="Rhea" id="RHEA-COMP:9863"/>
        <dbReference type="Rhea" id="RHEA-COMP:11604"/>
        <dbReference type="ChEBI" id="CHEBI:15378"/>
        <dbReference type="ChEBI" id="CHEBI:29999"/>
        <dbReference type="ChEBI" id="CHEBI:30616"/>
        <dbReference type="ChEBI" id="CHEBI:83421"/>
        <dbReference type="ChEBI" id="CHEBI:456216"/>
        <dbReference type="EC" id="2.7.11.1"/>
    </reaction>
</comment>
<dbReference type="GO" id="GO:0005524">
    <property type="term" value="F:ATP binding"/>
    <property type="evidence" value="ECO:0007669"/>
    <property type="project" value="UniProtKB-UniRule"/>
</dbReference>
<accession>A0AAD8VZV4</accession>
<proteinExistence type="inferred from homology"/>
<feature type="compositionally biased region" description="Polar residues" evidence="18">
    <location>
        <begin position="302"/>
        <end position="315"/>
    </location>
</feature>
<keyword evidence="10" id="KW-0418">Kinase</keyword>
<keyword evidence="8" id="KW-0808">Transferase</keyword>
<evidence type="ECO:0000313" key="20">
    <source>
        <dbReference type="EMBL" id="KAK1605883.1"/>
    </source>
</evidence>